<evidence type="ECO:0000256" key="8">
    <source>
        <dbReference type="ARBA" id="ARBA00023306"/>
    </source>
</evidence>
<keyword evidence="12" id="KW-0670">Pyruvate</keyword>
<dbReference type="NCBIfam" id="TIGR01072">
    <property type="entry name" value="murA"/>
    <property type="match status" value="1"/>
</dbReference>
<dbReference type="GO" id="GO:0019277">
    <property type="term" value="P:UDP-N-acetylgalactosamine biosynthetic process"/>
    <property type="evidence" value="ECO:0007669"/>
    <property type="project" value="InterPro"/>
</dbReference>
<dbReference type="PANTHER" id="PTHR43783">
    <property type="entry name" value="UDP-N-ACETYLGLUCOSAMINE 1-CARBOXYVINYLTRANSFERASE"/>
    <property type="match status" value="1"/>
</dbReference>
<dbReference type="EMBL" id="PEVY01000060">
    <property type="protein sequence ID" value="PIU75046.1"/>
    <property type="molecule type" value="Genomic_DNA"/>
</dbReference>
<protein>
    <recommendedName>
        <fullName evidence="12">UDP-N-acetylglucosamine 1-carboxyvinyltransferase</fullName>
        <ecNumber evidence="12">2.5.1.7</ecNumber>
    </recommendedName>
    <alternativeName>
        <fullName evidence="12">Enoylpyruvate transferase</fullName>
    </alternativeName>
    <alternativeName>
        <fullName evidence="12">UDP-N-acetylglucosamine enolpyruvyl transferase</fullName>
        <shortName evidence="12">EPT</shortName>
    </alternativeName>
</protein>
<keyword evidence="5 12" id="KW-0808">Transferase</keyword>
<comment type="similarity">
    <text evidence="10 12">Belongs to the EPSP synthase family. MurA subfamily.</text>
</comment>
<dbReference type="InterPro" id="IPR050068">
    <property type="entry name" value="MurA_subfamily"/>
</dbReference>
<dbReference type="InterPro" id="IPR036968">
    <property type="entry name" value="Enolpyruvate_Tfrase_sf"/>
</dbReference>
<dbReference type="GO" id="GO:0008360">
    <property type="term" value="P:regulation of cell shape"/>
    <property type="evidence" value="ECO:0007669"/>
    <property type="project" value="UniProtKB-KW"/>
</dbReference>
<dbReference type="GO" id="GO:0008760">
    <property type="term" value="F:UDP-N-acetylglucosamine 1-carboxyvinyltransferase activity"/>
    <property type="evidence" value="ECO:0007669"/>
    <property type="project" value="UniProtKB-UniRule"/>
</dbReference>
<accession>A0A2M7AWT3</accession>
<comment type="pathway">
    <text evidence="2 12">Cell wall biogenesis; peptidoglycan biosynthesis.</text>
</comment>
<keyword evidence="7 12" id="KW-0573">Peptidoglycan synthesis</keyword>
<feature type="binding site" evidence="12">
    <location>
        <position position="305"/>
    </location>
    <ligand>
        <name>UDP-N-acetyl-alpha-D-glucosamine</name>
        <dbReference type="ChEBI" id="CHEBI:57705"/>
    </ligand>
</feature>
<evidence type="ECO:0000256" key="12">
    <source>
        <dbReference type="HAMAP-Rule" id="MF_00111"/>
    </source>
</evidence>
<dbReference type="GO" id="GO:0009252">
    <property type="term" value="P:peptidoglycan biosynthetic process"/>
    <property type="evidence" value="ECO:0007669"/>
    <property type="project" value="UniProtKB-UniRule"/>
</dbReference>
<dbReference type="GO" id="GO:0071555">
    <property type="term" value="P:cell wall organization"/>
    <property type="evidence" value="ECO:0007669"/>
    <property type="project" value="UniProtKB-KW"/>
</dbReference>
<evidence type="ECO:0000256" key="7">
    <source>
        <dbReference type="ARBA" id="ARBA00022984"/>
    </source>
</evidence>
<dbReference type="CDD" id="cd01555">
    <property type="entry name" value="UdpNAET"/>
    <property type="match status" value="1"/>
</dbReference>
<feature type="binding site" evidence="12">
    <location>
        <position position="92"/>
    </location>
    <ligand>
        <name>UDP-N-acetyl-alpha-D-glucosamine</name>
        <dbReference type="ChEBI" id="CHEBI:57705"/>
    </ligand>
</feature>
<evidence type="ECO:0000313" key="15">
    <source>
        <dbReference type="Proteomes" id="UP000228775"/>
    </source>
</evidence>
<keyword evidence="9 12" id="KW-0961">Cell wall biogenesis/degradation</keyword>
<dbReference type="UniPathway" id="UPA00219"/>
<proteinExistence type="inferred from homology"/>
<comment type="caution">
    <text evidence="12">Lacks conserved residue(s) required for the propagation of feature annotation.</text>
</comment>
<evidence type="ECO:0000256" key="9">
    <source>
        <dbReference type="ARBA" id="ARBA00023316"/>
    </source>
</evidence>
<evidence type="ECO:0000256" key="4">
    <source>
        <dbReference type="ARBA" id="ARBA00022618"/>
    </source>
</evidence>
<keyword evidence="8 12" id="KW-0131">Cell cycle</keyword>
<dbReference type="Proteomes" id="UP000228775">
    <property type="component" value="Unassembled WGS sequence"/>
</dbReference>
<dbReference type="GO" id="GO:0005737">
    <property type="term" value="C:cytoplasm"/>
    <property type="evidence" value="ECO:0007669"/>
    <property type="project" value="UniProtKB-SubCell"/>
</dbReference>
<feature type="binding site" evidence="12">
    <location>
        <begin position="22"/>
        <end position="23"/>
    </location>
    <ligand>
        <name>phosphoenolpyruvate</name>
        <dbReference type="ChEBI" id="CHEBI:58702"/>
    </ligand>
</feature>
<feature type="active site" description="Proton donor" evidence="12">
    <location>
        <position position="116"/>
    </location>
</feature>
<organism evidence="14 15">
    <name type="scientific">Candidatus Portnoybacteria bacterium CG06_land_8_20_14_3_00_39_12</name>
    <dbReference type="NCBI Taxonomy" id="1974809"/>
    <lineage>
        <taxon>Bacteria</taxon>
        <taxon>Candidatus Portnoyibacteriota</taxon>
    </lineage>
</organism>
<evidence type="ECO:0000256" key="2">
    <source>
        <dbReference type="ARBA" id="ARBA00004752"/>
    </source>
</evidence>
<keyword evidence="6 12" id="KW-0133">Cell shape</keyword>
<evidence type="ECO:0000259" key="13">
    <source>
        <dbReference type="Pfam" id="PF00275"/>
    </source>
</evidence>
<dbReference type="NCBIfam" id="NF006873">
    <property type="entry name" value="PRK09369.1"/>
    <property type="match status" value="1"/>
</dbReference>
<dbReference type="HAMAP" id="MF_00111">
    <property type="entry name" value="MurA"/>
    <property type="match status" value="1"/>
</dbReference>
<feature type="modified residue" description="2-(S-cysteinyl)pyruvic acid O-phosphothioketal" evidence="12">
    <location>
        <position position="116"/>
    </location>
</feature>
<comment type="caution">
    <text evidence="14">The sequence shown here is derived from an EMBL/GenBank/DDBJ whole genome shotgun (WGS) entry which is preliminary data.</text>
</comment>
<comment type="function">
    <text evidence="12">Cell wall formation. Adds enolpyruvyl to UDP-N-acetylglucosamine.</text>
</comment>
<dbReference type="SUPFAM" id="SSF55205">
    <property type="entry name" value="EPT/RTPC-like"/>
    <property type="match status" value="1"/>
</dbReference>
<feature type="binding site" evidence="12">
    <location>
        <position position="327"/>
    </location>
    <ligand>
        <name>UDP-N-acetyl-alpha-D-glucosamine</name>
        <dbReference type="ChEBI" id="CHEBI:57705"/>
    </ligand>
</feature>
<evidence type="ECO:0000313" key="14">
    <source>
        <dbReference type="EMBL" id="PIU75046.1"/>
    </source>
</evidence>
<dbReference type="Gene3D" id="3.65.10.10">
    <property type="entry name" value="Enolpyruvate transferase domain"/>
    <property type="match status" value="2"/>
</dbReference>
<evidence type="ECO:0000256" key="5">
    <source>
        <dbReference type="ARBA" id="ARBA00022679"/>
    </source>
</evidence>
<dbReference type="InterPro" id="IPR013792">
    <property type="entry name" value="RNA3'P_cycl/enolpyr_Trfase_a/b"/>
</dbReference>
<gene>
    <name evidence="12 14" type="primary">murA</name>
    <name evidence="14" type="ORF">COS76_02870</name>
</gene>
<sequence>MQRFIIKGQKPLSGEIKVNGAKNAALKFLAAALLSADKWTLSNIPQIEDIFTLAKLIQSLGANLSYDKDVFSVHAIQDPKTDLNPDLAIKLRASVLLTGPLIARCGHVFLPYPGGCAIGQRPIDIFLKGFSSLGVKIKAKNNGYVLTTSSLRGNKFFFPQVSVTATETLMMAACLARGKTLLWNAACEPEIPFLADFLNQCGAKIKGAGTPFIEIEGVSRINGGDIAMMSDRIEMGTFAVLAVACGNNTIKIINCQPEHAQSLWLKLKEAGAKIKLGPDWVEVQHANNIRAVDLKTQEYPGFATDLQAPFCVLMTRARGVSLIHETIFESRLFYTDILNHMGARIIMADPHRAIVVGPTQLCGQKIISPDIRAGIALLIAGLMAKGETIIENIYQIDRGYEKIEERLRGLGADIKRVS</sequence>
<name>A0A2M7AWT3_9BACT</name>
<keyword evidence="4 12" id="KW-0132">Cell division</keyword>
<dbReference type="AlphaFoldDB" id="A0A2M7AWT3"/>
<feature type="domain" description="Enolpyruvate transferase" evidence="13">
    <location>
        <begin position="7"/>
        <end position="407"/>
    </location>
</feature>
<comment type="subcellular location">
    <subcellularLocation>
        <location evidence="1 12">Cytoplasm</location>
    </subcellularLocation>
</comment>
<evidence type="ECO:0000256" key="3">
    <source>
        <dbReference type="ARBA" id="ARBA00022490"/>
    </source>
</evidence>
<reference evidence="15" key="1">
    <citation type="submission" date="2017-09" db="EMBL/GenBank/DDBJ databases">
        <title>Depth-based differentiation of microbial function through sediment-hosted aquifers and enrichment of novel symbionts in the deep terrestrial subsurface.</title>
        <authorList>
            <person name="Probst A.J."/>
            <person name="Ladd B."/>
            <person name="Jarett J.K."/>
            <person name="Geller-Mcgrath D.E."/>
            <person name="Sieber C.M.K."/>
            <person name="Emerson J.B."/>
            <person name="Anantharaman K."/>
            <person name="Thomas B.C."/>
            <person name="Malmstrom R."/>
            <person name="Stieglmeier M."/>
            <person name="Klingl A."/>
            <person name="Woyke T."/>
            <person name="Ryan C.M."/>
            <person name="Banfield J.F."/>
        </authorList>
    </citation>
    <scope>NUCLEOTIDE SEQUENCE [LARGE SCALE GENOMIC DNA]</scope>
</reference>
<dbReference type="InterPro" id="IPR001986">
    <property type="entry name" value="Enolpyruvate_Tfrase_dom"/>
</dbReference>
<dbReference type="Pfam" id="PF00275">
    <property type="entry name" value="EPSP_synthase"/>
    <property type="match status" value="1"/>
</dbReference>
<evidence type="ECO:0000256" key="10">
    <source>
        <dbReference type="ARBA" id="ARBA00038367"/>
    </source>
</evidence>
<evidence type="ECO:0000256" key="11">
    <source>
        <dbReference type="ARBA" id="ARBA00047527"/>
    </source>
</evidence>
<dbReference type="PANTHER" id="PTHR43783:SF1">
    <property type="entry name" value="UDP-N-ACETYLGLUCOSAMINE 1-CARBOXYVINYLTRANSFERASE"/>
    <property type="match status" value="1"/>
</dbReference>
<dbReference type="InterPro" id="IPR005750">
    <property type="entry name" value="UDP_GlcNAc_COvinyl_MurA"/>
</dbReference>
<comment type="catalytic activity">
    <reaction evidence="11 12">
        <text>phosphoenolpyruvate + UDP-N-acetyl-alpha-D-glucosamine = UDP-N-acetyl-3-O-(1-carboxyvinyl)-alpha-D-glucosamine + phosphate</text>
        <dbReference type="Rhea" id="RHEA:18681"/>
        <dbReference type="ChEBI" id="CHEBI:43474"/>
        <dbReference type="ChEBI" id="CHEBI:57705"/>
        <dbReference type="ChEBI" id="CHEBI:58702"/>
        <dbReference type="ChEBI" id="CHEBI:68483"/>
        <dbReference type="EC" id="2.5.1.7"/>
    </reaction>
</comment>
<evidence type="ECO:0000256" key="6">
    <source>
        <dbReference type="ARBA" id="ARBA00022960"/>
    </source>
</evidence>
<dbReference type="EC" id="2.5.1.7" evidence="12"/>
<dbReference type="GO" id="GO:0051301">
    <property type="term" value="P:cell division"/>
    <property type="evidence" value="ECO:0007669"/>
    <property type="project" value="UniProtKB-KW"/>
</dbReference>
<evidence type="ECO:0000256" key="1">
    <source>
        <dbReference type="ARBA" id="ARBA00004496"/>
    </source>
</evidence>
<keyword evidence="3 12" id="KW-0963">Cytoplasm</keyword>